<evidence type="ECO:0000313" key="3">
    <source>
        <dbReference type="EMBL" id="SNC76511.1"/>
    </source>
</evidence>
<dbReference type="Proteomes" id="UP000198131">
    <property type="component" value="Unassembled WGS sequence"/>
</dbReference>
<evidence type="ECO:0000256" key="1">
    <source>
        <dbReference type="SAM" id="SignalP"/>
    </source>
</evidence>
<dbReference type="GO" id="GO:0031992">
    <property type="term" value="F:energy transducer activity"/>
    <property type="evidence" value="ECO:0007669"/>
    <property type="project" value="TreeGrafter"/>
</dbReference>
<gene>
    <name evidence="3" type="ORF">SAMN06265337_3423</name>
</gene>
<sequence length="191" mass="21450">MKKLLPLIVLLALLSAGSTQAQKLKKTEWESGQIEKGEKIGVWEYYAYTRDGRQVITQKYDHTAKKLLFFRDFDDVTYAVQKASGDWSREHLTQPPLFLGGDAALSPFMSKLNYPTQAQSKNIQGKVLVSFVVDTLGRAADHKVMLGIGGGCDEEALRVCRNIPNQWLPARIGSRAVVVRHELPFTFRLAQ</sequence>
<dbReference type="PANTHER" id="PTHR33446:SF2">
    <property type="entry name" value="PROTEIN TONB"/>
    <property type="match status" value="1"/>
</dbReference>
<reference evidence="4" key="1">
    <citation type="submission" date="2017-06" db="EMBL/GenBank/DDBJ databases">
        <authorList>
            <person name="Varghese N."/>
            <person name="Submissions S."/>
        </authorList>
    </citation>
    <scope>NUCLEOTIDE SEQUENCE [LARGE SCALE GENOMIC DNA]</scope>
    <source>
        <strain evidence="4">DSM 11116</strain>
    </source>
</reference>
<feature type="signal peptide" evidence="1">
    <location>
        <begin position="1"/>
        <end position="21"/>
    </location>
</feature>
<dbReference type="GO" id="GO:0055085">
    <property type="term" value="P:transmembrane transport"/>
    <property type="evidence" value="ECO:0007669"/>
    <property type="project" value="InterPro"/>
</dbReference>
<organism evidence="3 4">
    <name type="scientific">Hymenobacter gelipurpurascens</name>
    <dbReference type="NCBI Taxonomy" id="89968"/>
    <lineage>
        <taxon>Bacteria</taxon>
        <taxon>Pseudomonadati</taxon>
        <taxon>Bacteroidota</taxon>
        <taxon>Cytophagia</taxon>
        <taxon>Cytophagales</taxon>
        <taxon>Hymenobacteraceae</taxon>
        <taxon>Hymenobacter</taxon>
    </lineage>
</organism>
<dbReference type="AlphaFoldDB" id="A0A212UEG4"/>
<dbReference type="OrthoDB" id="1039448at2"/>
<evidence type="ECO:0000313" key="4">
    <source>
        <dbReference type="Proteomes" id="UP000198131"/>
    </source>
</evidence>
<keyword evidence="1" id="KW-0732">Signal</keyword>
<dbReference type="Pfam" id="PF03544">
    <property type="entry name" value="TonB_C"/>
    <property type="match status" value="1"/>
</dbReference>
<evidence type="ECO:0000259" key="2">
    <source>
        <dbReference type="PROSITE" id="PS52015"/>
    </source>
</evidence>
<protein>
    <submittedName>
        <fullName evidence="3">Protein TonB</fullName>
    </submittedName>
</protein>
<feature type="domain" description="TonB C-terminal" evidence="2">
    <location>
        <begin position="99"/>
        <end position="191"/>
    </location>
</feature>
<dbReference type="SUPFAM" id="SSF74653">
    <property type="entry name" value="TolA/TonB C-terminal domain"/>
    <property type="match status" value="1"/>
</dbReference>
<dbReference type="Gene3D" id="3.30.1150.10">
    <property type="match status" value="1"/>
</dbReference>
<accession>A0A212UEG4</accession>
<proteinExistence type="predicted"/>
<dbReference type="RefSeq" id="WP_088844684.1">
    <property type="nucleotide sequence ID" value="NZ_FYEW01000002.1"/>
</dbReference>
<dbReference type="EMBL" id="FYEW01000002">
    <property type="protein sequence ID" value="SNC76511.1"/>
    <property type="molecule type" value="Genomic_DNA"/>
</dbReference>
<dbReference type="InterPro" id="IPR051045">
    <property type="entry name" value="TonB-dependent_transducer"/>
</dbReference>
<dbReference type="PROSITE" id="PS52015">
    <property type="entry name" value="TONB_CTD"/>
    <property type="match status" value="1"/>
</dbReference>
<dbReference type="PANTHER" id="PTHR33446">
    <property type="entry name" value="PROTEIN TONB-RELATED"/>
    <property type="match status" value="1"/>
</dbReference>
<keyword evidence="4" id="KW-1185">Reference proteome</keyword>
<name>A0A212UEG4_9BACT</name>
<feature type="chain" id="PRO_5013166076" evidence="1">
    <location>
        <begin position="22"/>
        <end position="191"/>
    </location>
</feature>
<dbReference type="InterPro" id="IPR037682">
    <property type="entry name" value="TonB_C"/>
</dbReference>
<dbReference type="GO" id="GO:0098797">
    <property type="term" value="C:plasma membrane protein complex"/>
    <property type="evidence" value="ECO:0007669"/>
    <property type="project" value="TreeGrafter"/>
</dbReference>